<keyword evidence="3" id="KW-1185">Reference proteome</keyword>
<dbReference type="EMBL" id="OCND01000005">
    <property type="protein sequence ID" value="SOD54792.1"/>
    <property type="molecule type" value="Genomic_DNA"/>
</dbReference>
<feature type="transmembrane region" description="Helical" evidence="1">
    <location>
        <begin position="29"/>
        <end position="52"/>
    </location>
</feature>
<evidence type="ECO:0000313" key="2">
    <source>
        <dbReference type="EMBL" id="SOD54792.1"/>
    </source>
</evidence>
<organism evidence="2 3">
    <name type="scientific">Pseudoxanthomonas wuyuanensis</name>
    <dbReference type="NCBI Taxonomy" id="1073196"/>
    <lineage>
        <taxon>Bacteria</taxon>
        <taxon>Pseudomonadati</taxon>
        <taxon>Pseudomonadota</taxon>
        <taxon>Gammaproteobacteria</taxon>
        <taxon>Lysobacterales</taxon>
        <taxon>Lysobacteraceae</taxon>
        <taxon>Pseudoxanthomonas</taxon>
    </lineage>
</organism>
<feature type="transmembrane region" description="Helical" evidence="1">
    <location>
        <begin position="125"/>
        <end position="149"/>
    </location>
</feature>
<sequence length="164" mass="17511">MDEQNPYQMPASGLGSASLENPEARLFKVSGIGLATFLGSLLAGGLLMAMNFRALGQPEKARKTILYSIAAFAGVIVVMFVLPESIPGVVFLIPQVVAMVQLAKQYQQSQINERRMRGIPTRSNWAAAGISLLVFLALMLLAIAAFLGWEALGVGVFQSILAAD</sequence>
<dbReference type="Proteomes" id="UP000219374">
    <property type="component" value="Unassembled WGS sequence"/>
</dbReference>
<reference evidence="2 3" key="1">
    <citation type="submission" date="2017-09" db="EMBL/GenBank/DDBJ databases">
        <authorList>
            <person name="Ehlers B."/>
            <person name="Leendertz F.H."/>
        </authorList>
    </citation>
    <scope>NUCLEOTIDE SEQUENCE [LARGE SCALE GENOMIC DNA]</scope>
    <source>
        <strain evidence="2 3">CGMCC 1.10978</strain>
    </source>
</reference>
<feature type="transmembrane region" description="Helical" evidence="1">
    <location>
        <begin position="88"/>
        <end position="104"/>
    </location>
</feature>
<keyword evidence="1" id="KW-0472">Membrane</keyword>
<evidence type="ECO:0000256" key="1">
    <source>
        <dbReference type="SAM" id="Phobius"/>
    </source>
</evidence>
<evidence type="ECO:0000313" key="3">
    <source>
        <dbReference type="Proteomes" id="UP000219374"/>
    </source>
</evidence>
<gene>
    <name evidence="2" type="ORF">SAMN06296416_10553</name>
</gene>
<dbReference type="AlphaFoldDB" id="A0A286D7Z7"/>
<keyword evidence="1" id="KW-0812">Transmembrane</keyword>
<name>A0A286D7Z7_9GAMM</name>
<proteinExistence type="predicted"/>
<accession>A0A286D7Z7</accession>
<feature type="transmembrane region" description="Helical" evidence="1">
    <location>
        <begin position="64"/>
        <end position="82"/>
    </location>
</feature>
<keyword evidence="1" id="KW-1133">Transmembrane helix</keyword>
<protein>
    <submittedName>
        <fullName evidence="2">Uncharacterized protein</fullName>
    </submittedName>
</protein>